<evidence type="ECO:0000256" key="1">
    <source>
        <dbReference type="SAM" id="MobiDB-lite"/>
    </source>
</evidence>
<dbReference type="Proteomes" id="UP000310200">
    <property type="component" value="Unassembled WGS sequence"/>
</dbReference>
<sequence length="138" mass="15739">MRGERCNAARENEGSNDGATIPPLRTHFTSVCAKKRRKRMMESEKESRKDLSSWRARCAGSVVADNDGVDDEDEDEVGLDDRLDPVETIRYFPIASASLSFFDTSRFAHRRRLFRNKVSRHLRKIVSPNIARAVLSNL</sequence>
<protein>
    <submittedName>
        <fullName evidence="2">Uncharacterized protein</fullName>
    </submittedName>
</protein>
<dbReference type="AlphaFoldDB" id="A0A4S2JNI5"/>
<feature type="compositionally biased region" description="Basic and acidic residues" evidence="1">
    <location>
        <begin position="1"/>
        <end position="13"/>
    </location>
</feature>
<proteinExistence type="predicted"/>
<evidence type="ECO:0000313" key="2">
    <source>
        <dbReference type="EMBL" id="TGZ36169.1"/>
    </source>
</evidence>
<organism evidence="2 3">
    <name type="scientific">Temnothorax longispinosus</name>
    <dbReference type="NCBI Taxonomy" id="300112"/>
    <lineage>
        <taxon>Eukaryota</taxon>
        <taxon>Metazoa</taxon>
        <taxon>Ecdysozoa</taxon>
        <taxon>Arthropoda</taxon>
        <taxon>Hexapoda</taxon>
        <taxon>Insecta</taxon>
        <taxon>Pterygota</taxon>
        <taxon>Neoptera</taxon>
        <taxon>Endopterygota</taxon>
        <taxon>Hymenoptera</taxon>
        <taxon>Apocrita</taxon>
        <taxon>Aculeata</taxon>
        <taxon>Formicoidea</taxon>
        <taxon>Formicidae</taxon>
        <taxon>Myrmicinae</taxon>
        <taxon>Temnothorax</taxon>
    </lineage>
</organism>
<keyword evidence="3" id="KW-1185">Reference proteome</keyword>
<comment type="caution">
    <text evidence="2">The sequence shown here is derived from an EMBL/GenBank/DDBJ whole genome shotgun (WGS) entry which is preliminary data.</text>
</comment>
<gene>
    <name evidence="2" type="ORF">DBV15_07276</name>
</gene>
<evidence type="ECO:0000313" key="3">
    <source>
        <dbReference type="Proteomes" id="UP000310200"/>
    </source>
</evidence>
<name>A0A4S2JNI5_9HYME</name>
<reference evidence="2 3" key="1">
    <citation type="journal article" date="2019" name="Philos. Trans. R. Soc. Lond., B, Biol. Sci.">
        <title>Ant behaviour and brain gene expression of defending hosts depend on the ecological success of the intruding social parasite.</title>
        <authorList>
            <person name="Kaur R."/>
            <person name="Stoldt M."/>
            <person name="Jongepier E."/>
            <person name="Feldmeyer B."/>
            <person name="Menzel F."/>
            <person name="Bornberg-Bauer E."/>
            <person name="Foitzik S."/>
        </authorList>
    </citation>
    <scope>NUCLEOTIDE SEQUENCE [LARGE SCALE GENOMIC DNA]</scope>
    <source>
        <tissue evidence="2">Whole body</tissue>
    </source>
</reference>
<dbReference type="EMBL" id="QBLH01003688">
    <property type="protein sequence ID" value="TGZ36169.1"/>
    <property type="molecule type" value="Genomic_DNA"/>
</dbReference>
<feature type="region of interest" description="Disordered" evidence="1">
    <location>
        <begin position="1"/>
        <end position="26"/>
    </location>
</feature>
<accession>A0A4S2JNI5</accession>